<evidence type="ECO:0000256" key="1">
    <source>
        <dbReference type="ARBA" id="ARBA00023054"/>
    </source>
</evidence>
<evidence type="ECO:0000313" key="5">
    <source>
        <dbReference type="Proteomes" id="UP000887540"/>
    </source>
</evidence>
<keyword evidence="1" id="KW-0175">Coiled coil</keyword>
<evidence type="ECO:0000313" key="6">
    <source>
        <dbReference type="WBParaSite" id="ACRNAN_scaffold5538.g18173.t1"/>
    </source>
</evidence>
<dbReference type="InterPro" id="IPR050804">
    <property type="entry name" value="MCC"/>
</dbReference>
<dbReference type="PROSITE" id="PS50144">
    <property type="entry name" value="MATH"/>
    <property type="match status" value="1"/>
</dbReference>
<feature type="domain" description="MATH" evidence="4">
    <location>
        <begin position="84"/>
        <end position="213"/>
    </location>
</feature>
<dbReference type="SUPFAM" id="SSF49599">
    <property type="entry name" value="TRAF domain-like"/>
    <property type="match status" value="2"/>
</dbReference>
<sequence>MFGRIIFSVILASCLVAEQGYAANINETYAKEYLNHYGYWPPSNLKSNSLSSTEIEEESYQDALKLEHSTGVFRVWIEIDRVESGTLEWKNVFGELFTNDKVKVASPPIYVHEMPWRMLLYSRGDESGCCESLGLYLQVNKGCDEQWSVNVSATLRLHAQRSWANDVVKTYVHTFNKDSIDWGYKEFTDISNLKYSWKGYTDDDDNFKVSISFNAHTPHGKVCSKIGIITDEILDVSDLINKQENTELVSEPVYVFGMPWRMIVSSKGDDNSCCNSIGFYLQVNQECSKHWGQLGTSKKRPPRKKPMMNPC</sequence>
<dbReference type="InterPro" id="IPR008974">
    <property type="entry name" value="TRAF-like"/>
</dbReference>
<keyword evidence="3" id="KW-0732">Signal</keyword>
<evidence type="ECO:0000256" key="3">
    <source>
        <dbReference type="SAM" id="SignalP"/>
    </source>
</evidence>
<dbReference type="Gene3D" id="2.60.210.10">
    <property type="entry name" value="Apoptosis, Tumor Necrosis Factor Receptor Associated Protein 2, Chain A"/>
    <property type="match status" value="2"/>
</dbReference>
<reference evidence="6" key="1">
    <citation type="submission" date="2022-11" db="UniProtKB">
        <authorList>
            <consortium name="WormBaseParasite"/>
        </authorList>
    </citation>
    <scope>IDENTIFICATION</scope>
</reference>
<name>A0A914E5Q6_9BILA</name>
<dbReference type="Pfam" id="PF00917">
    <property type="entry name" value="MATH"/>
    <property type="match status" value="1"/>
</dbReference>
<feature type="signal peptide" evidence="3">
    <location>
        <begin position="1"/>
        <end position="22"/>
    </location>
</feature>
<proteinExistence type="predicted"/>
<evidence type="ECO:0000256" key="2">
    <source>
        <dbReference type="SAM" id="MobiDB-lite"/>
    </source>
</evidence>
<dbReference type="SMART" id="SM00061">
    <property type="entry name" value="MATH"/>
    <property type="match status" value="1"/>
</dbReference>
<dbReference type="AlphaFoldDB" id="A0A914E5Q6"/>
<dbReference type="PANTHER" id="PTHR46236">
    <property type="entry name" value="TRAF-LIKE SUPERFAMILY PROTEIN"/>
    <property type="match status" value="1"/>
</dbReference>
<keyword evidence="5" id="KW-1185">Reference proteome</keyword>
<dbReference type="WBParaSite" id="ACRNAN_scaffold5538.g18173.t1">
    <property type="protein sequence ID" value="ACRNAN_scaffold5538.g18173.t1"/>
    <property type="gene ID" value="ACRNAN_scaffold5538.g18173"/>
</dbReference>
<dbReference type="Pfam" id="PF22486">
    <property type="entry name" value="MATH_2"/>
    <property type="match status" value="1"/>
</dbReference>
<organism evidence="5 6">
    <name type="scientific">Acrobeloides nanus</name>
    <dbReference type="NCBI Taxonomy" id="290746"/>
    <lineage>
        <taxon>Eukaryota</taxon>
        <taxon>Metazoa</taxon>
        <taxon>Ecdysozoa</taxon>
        <taxon>Nematoda</taxon>
        <taxon>Chromadorea</taxon>
        <taxon>Rhabditida</taxon>
        <taxon>Tylenchina</taxon>
        <taxon>Cephalobomorpha</taxon>
        <taxon>Cephaloboidea</taxon>
        <taxon>Cephalobidae</taxon>
        <taxon>Acrobeloides</taxon>
    </lineage>
</organism>
<evidence type="ECO:0000259" key="4">
    <source>
        <dbReference type="PROSITE" id="PS50144"/>
    </source>
</evidence>
<dbReference type="InterPro" id="IPR002083">
    <property type="entry name" value="MATH/TRAF_dom"/>
</dbReference>
<feature type="region of interest" description="Disordered" evidence="2">
    <location>
        <begin position="292"/>
        <end position="311"/>
    </location>
</feature>
<dbReference type="PANTHER" id="PTHR46236:SF35">
    <property type="entry name" value="MATH DOMAIN-CONTAINING PROTEIN"/>
    <property type="match status" value="1"/>
</dbReference>
<feature type="chain" id="PRO_5037264232" evidence="3">
    <location>
        <begin position="23"/>
        <end position="311"/>
    </location>
</feature>
<dbReference type="Proteomes" id="UP000887540">
    <property type="component" value="Unplaced"/>
</dbReference>
<accession>A0A914E5Q6</accession>
<protein>
    <submittedName>
        <fullName evidence="6">MATH domain-containing protein</fullName>
    </submittedName>
</protein>
<feature type="compositionally biased region" description="Basic residues" evidence="2">
    <location>
        <begin position="297"/>
        <end position="311"/>
    </location>
</feature>